<dbReference type="Gene3D" id="2.60.120.200">
    <property type="match status" value="1"/>
</dbReference>
<keyword evidence="3" id="KW-1185">Reference proteome</keyword>
<protein>
    <submittedName>
        <fullName evidence="2">Alkaline phosphatase family protein</fullName>
    </submittedName>
</protein>
<evidence type="ECO:0000256" key="1">
    <source>
        <dbReference type="SAM" id="SignalP"/>
    </source>
</evidence>
<gene>
    <name evidence="2" type="ORF">AB0A88_05480</name>
</gene>
<dbReference type="EMBL" id="JBEZAE010000002">
    <property type="protein sequence ID" value="MEU7069591.1"/>
    <property type="molecule type" value="Genomic_DNA"/>
</dbReference>
<evidence type="ECO:0000313" key="2">
    <source>
        <dbReference type="EMBL" id="MEU7069591.1"/>
    </source>
</evidence>
<comment type="caution">
    <text evidence="2">The sequence shown here is derived from an EMBL/GenBank/DDBJ whole genome shotgun (WGS) entry which is preliminary data.</text>
</comment>
<dbReference type="PANTHER" id="PTHR10151:SF120">
    <property type="entry name" value="BIS(5'-ADENOSYL)-TRIPHOSPHATASE"/>
    <property type="match status" value="1"/>
</dbReference>
<reference evidence="2 3" key="1">
    <citation type="submission" date="2024-06" db="EMBL/GenBank/DDBJ databases">
        <title>The Natural Products Discovery Center: Release of the First 8490 Sequenced Strains for Exploring Actinobacteria Biosynthetic Diversity.</title>
        <authorList>
            <person name="Kalkreuter E."/>
            <person name="Kautsar S.A."/>
            <person name="Yang D."/>
            <person name="Bader C.D."/>
            <person name="Teijaro C.N."/>
            <person name="Fluegel L."/>
            <person name="Davis C.M."/>
            <person name="Simpson J.R."/>
            <person name="Lauterbach L."/>
            <person name="Steele A.D."/>
            <person name="Gui C."/>
            <person name="Meng S."/>
            <person name="Li G."/>
            <person name="Viehrig K."/>
            <person name="Ye F."/>
            <person name="Su P."/>
            <person name="Kiefer A.F."/>
            <person name="Nichols A."/>
            <person name="Cepeda A.J."/>
            <person name="Yan W."/>
            <person name="Fan B."/>
            <person name="Jiang Y."/>
            <person name="Adhikari A."/>
            <person name="Zheng C.-J."/>
            <person name="Schuster L."/>
            <person name="Cowan T.M."/>
            <person name="Smanski M.J."/>
            <person name="Chevrette M.G."/>
            <person name="De Carvalho L.P.S."/>
            <person name="Shen B."/>
        </authorList>
    </citation>
    <scope>NUCLEOTIDE SEQUENCE [LARGE SCALE GENOMIC DNA]</scope>
    <source>
        <strain evidence="2 3">NPDC045974</strain>
    </source>
</reference>
<dbReference type="SUPFAM" id="SSF53649">
    <property type="entry name" value="Alkaline phosphatase-like"/>
    <property type="match status" value="1"/>
</dbReference>
<dbReference type="InterPro" id="IPR002591">
    <property type="entry name" value="Phosphodiest/P_Trfase"/>
</dbReference>
<dbReference type="PROSITE" id="PS51318">
    <property type="entry name" value="TAT"/>
    <property type="match status" value="1"/>
</dbReference>
<name>A0ABV3C482_9ACTN</name>
<feature type="chain" id="PRO_5046436326" evidence="1">
    <location>
        <begin position="38"/>
        <end position="517"/>
    </location>
</feature>
<feature type="signal peptide" evidence="1">
    <location>
        <begin position="1"/>
        <end position="37"/>
    </location>
</feature>
<dbReference type="InterPro" id="IPR017850">
    <property type="entry name" value="Alkaline_phosphatase_core_sf"/>
</dbReference>
<dbReference type="Gene3D" id="3.40.720.10">
    <property type="entry name" value="Alkaline Phosphatase, subunit A"/>
    <property type="match status" value="1"/>
</dbReference>
<accession>A0ABV3C482</accession>
<dbReference type="Proteomes" id="UP001551329">
    <property type="component" value="Unassembled WGS sequence"/>
</dbReference>
<organism evidence="2 3">
    <name type="scientific">Streptomyces narbonensis</name>
    <dbReference type="NCBI Taxonomy" id="67333"/>
    <lineage>
        <taxon>Bacteria</taxon>
        <taxon>Bacillati</taxon>
        <taxon>Actinomycetota</taxon>
        <taxon>Actinomycetes</taxon>
        <taxon>Kitasatosporales</taxon>
        <taxon>Streptomycetaceae</taxon>
        <taxon>Streptomyces</taxon>
    </lineage>
</organism>
<dbReference type="InterPro" id="IPR006311">
    <property type="entry name" value="TAT_signal"/>
</dbReference>
<keyword evidence="1" id="KW-0732">Signal</keyword>
<dbReference type="PANTHER" id="PTHR10151">
    <property type="entry name" value="ECTONUCLEOTIDE PYROPHOSPHATASE/PHOSPHODIESTERASE"/>
    <property type="match status" value="1"/>
</dbReference>
<evidence type="ECO:0000313" key="3">
    <source>
        <dbReference type="Proteomes" id="UP001551329"/>
    </source>
</evidence>
<dbReference type="RefSeq" id="WP_358472468.1">
    <property type="nucleotide sequence ID" value="NZ_JBEZAE010000002.1"/>
</dbReference>
<dbReference type="Pfam" id="PF01663">
    <property type="entry name" value="Phosphodiest"/>
    <property type="match status" value="1"/>
</dbReference>
<sequence length="517" mass="55129">MPIDGISRISRRTVLAAAGATAAVTATGALTAPAAHAAGAAAPTLPDGTSKDKVLVVGMDGLRYDRIDAAKAPHLKSLMANGTFGRSLLYANPMAATSSGPGWSTISTGVWPDKHGVKDNTFTGKNYGTYPGFLARLHQIRPQLSLFAAVDWPELDTHGTVTPGADAKLVYNNNYVVNDLVITEATEDVLRNQNPDVLFVYFGETDEIGHNHGAAHSKYLDAIDVQDAYLGRLLAAIKARPSYATERWTVIVTTDHGHTDGGGHGGSSIEERRTFVLAQGPGIAAGARPIDTRLVDVAATVFHQLGIVPDPSWGLDGKPVQQRSTDPFDALYGSLSGRVDETGIPAGVLGFTRTAPSGWSVINNAMGTGGMTEWRGWSFATDEFWSRAQRDQSRELNVRARGVFAVADSDEWADKSFSGTYDSTLVTPAYDVSGATRATLDFTTFYRQEGGQTAQVLASFNGGTPTVVRSYTSDVISRPQSLTVNVPAGASSVSFRFRYTGANNWYWTIDGVEVTAS</sequence>
<proteinExistence type="predicted"/>